<dbReference type="AlphaFoldDB" id="A0A9X0WI62"/>
<dbReference type="Pfam" id="PF01738">
    <property type="entry name" value="DLH"/>
    <property type="match status" value="1"/>
</dbReference>
<keyword evidence="1" id="KW-0732">Signal</keyword>
<dbReference type="InterPro" id="IPR050261">
    <property type="entry name" value="FrsA_esterase"/>
</dbReference>
<accession>A0A9X0WI62</accession>
<dbReference type="PANTHER" id="PTHR22946">
    <property type="entry name" value="DIENELACTONE HYDROLASE DOMAIN-CONTAINING PROTEIN-RELATED"/>
    <property type="match status" value="1"/>
</dbReference>
<gene>
    <name evidence="3" type="ORF">CKO25_11000</name>
</gene>
<evidence type="ECO:0000256" key="1">
    <source>
        <dbReference type="SAM" id="SignalP"/>
    </source>
</evidence>
<evidence type="ECO:0000259" key="2">
    <source>
        <dbReference type="Pfam" id="PF01738"/>
    </source>
</evidence>
<dbReference type="Gene3D" id="3.40.50.1820">
    <property type="entry name" value="alpha/beta hydrolase"/>
    <property type="match status" value="1"/>
</dbReference>
<name>A0A9X0WI62_9GAMM</name>
<dbReference type="RefSeq" id="WP_200387972.1">
    <property type="nucleotide sequence ID" value="NZ_NRSD01000010.1"/>
</dbReference>
<keyword evidence="3" id="KW-0378">Hydrolase</keyword>
<dbReference type="PANTHER" id="PTHR22946:SF0">
    <property type="entry name" value="DIENELACTONE HYDROLASE DOMAIN-CONTAINING PROTEIN"/>
    <property type="match status" value="1"/>
</dbReference>
<organism evidence="3 4">
    <name type="scientific">Thiocapsa imhoffii</name>
    <dbReference type="NCBI Taxonomy" id="382777"/>
    <lineage>
        <taxon>Bacteria</taxon>
        <taxon>Pseudomonadati</taxon>
        <taxon>Pseudomonadota</taxon>
        <taxon>Gammaproteobacteria</taxon>
        <taxon>Chromatiales</taxon>
        <taxon>Chromatiaceae</taxon>
        <taxon>Thiocapsa</taxon>
    </lineage>
</organism>
<feature type="signal peptide" evidence="1">
    <location>
        <begin position="1"/>
        <end position="23"/>
    </location>
</feature>
<evidence type="ECO:0000313" key="4">
    <source>
        <dbReference type="Proteomes" id="UP001138802"/>
    </source>
</evidence>
<dbReference type="InterPro" id="IPR029058">
    <property type="entry name" value="AB_hydrolase_fold"/>
</dbReference>
<evidence type="ECO:0000313" key="3">
    <source>
        <dbReference type="EMBL" id="MBK1645164.1"/>
    </source>
</evidence>
<dbReference type="EMBL" id="NRSD01000010">
    <property type="protein sequence ID" value="MBK1645164.1"/>
    <property type="molecule type" value="Genomic_DNA"/>
</dbReference>
<reference evidence="3 4" key="1">
    <citation type="journal article" date="2020" name="Microorganisms">
        <title>Osmotic Adaptation and Compatible Solute Biosynthesis of Phototrophic Bacteria as Revealed from Genome Analyses.</title>
        <authorList>
            <person name="Imhoff J.F."/>
            <person name="Rahn T."/>
            <person name="Kunzel S."/>
            <person name="Keller A."/>
            <person name="Neulinger S.C."/>
        </authorList>
    </citation>
    <scope>NUCLEOTIDE SEQUENCE [LARGE SCALE GENOMIC DNA]</scope>
    <source>
        <strain evidence="3 4">DSM 21303</strain>
    </source>
</reference>
<feature type="domain" description="Dienelactone hydrolase" evidence="2">
    <location>
        <begin position="41"/>
        <end position="260"/>
    </location>
</feature>
<sequence length="264" mass="28704">MRTTTAALILCAAAVAAPVSALAEVRSEMIEYLSDEVPLTGYLYWDDSIEGPRPGVLVFHEWWGLNDYAKARARMLAELGYVAFAADMYGNGQVTDDPGQARDWMQEVTSESELWLERIGLALSQLQDSELVDPAKIAAIGYCFGGGTVLQLAYAGGENVLGVVSFHGSLPAAPEESFGAIGPKILVLHGQADSFIPPEVVTNFQNKLEEAGANWEMDIYGGARHAFTNPDVGAYGIENLQYDAQADARSWARMQAFFDELFSH</sequence>
<comment type="caution">
    <text evidence="3">The sequence shown here is derived from an EMBL/GenBank/DDBJ whole genome shotgun (WGS) entry which is preliminary data.</text>
</comment>
<keyword evidence="4" id="KW-1185">Reference proteome</keyword>
<proteinExistence type="predicted"/>
<protein>
    <submittedName>
        <fullName evidence="3">Dienelactone hydrolase</fullName>
    </submittedName>
</protein>
<dbReference type="SUPFAM" id="SSF53474">
    <property type="entry name" value="alpha/beta-Hydrolases"/>
    <property type="match status" value="1"/>
</dbReference>
<dbReference type="Proteomes" id="UP001138802">
    <property type="component" value="Unassembled WGS sequence"/>
</dbReference>
<dbReference type="GO" id="GO:0016787">
    <property type="term" value="F:hydrolase activity"/>
    <property type="evidence" value="ECO:0007669"/>
    <property type="project" value="UniProtKB-KW"/>
</dbReference>
<feature type="chain" id="PRO_5040981297" evidence="1">
    <location>
        <begin position="24"/>
        <end position="264"/>
    </location>
</feature>
<dbReference type="InterPro" id="IPR002925">
    <property type="entry name" value="Dienelactn_hydro"/>
</dbReference>